<sequence>MSWNDRLGNMGVEKKAMFLLFALMVFLLLGDTIAMAQSRSAPDSIGTEQRATNAGSGNGVNEANGGLDGGLSGDLAKEQSEDVELGQIQKYWSDLKTEYGGYFPEGKLPELRQLMFPTGESWNPMKALGGLARFFLHEVLYSGKLLVTIVLLSVFTMLLETMQSAFERNAVSKVAYGIAYMVLIILAVNSFKTATSYAGEAIANMVQFMLAMVPLLLTLLAGTGGVASAAVLHPLIVFMIHTVGTFIHVVVFPLLFFSAVLYLVSAMSERYKATQLANLLRNVGIGIMGVLLTVFLGVLSVQGATGAVTDGVALRTAKFVTGNFVPVVGKMFSDATDTVMSASLLVKNAVGLAGVIVLLFLCAFPALKILTLALIYNVAGAVMQPLGDTPIVKCLQTIGKTLIYVFAALASVGLMFFLAVTIILTAGNAALMIR</sequence>
<keyword evidence="4" id="KW-1185">Reference proteome</keyword>
<keyword evidence="2" id="KW-0472">Membrane</keyword>
<organism evidence="3 4">
    <name type="scientific">Cohnella soli</name>
    <dbReference type="NCBI Taxonomy" id="425005"/>
    <lineage>
        <taxon>Bacteria</taxon>
        <taxon>Bacillati</taxon>
        <taxon>Bacillota</taxon>
        <taxon>Bacilli</taxon>
        <taxon>Bacillales</taxon>
        <taxon>Paenibacillaceae</taxon>
        <taxon>Cohnella</taxon>
    </lineage>
</organism>
<gene>
    <name evidence="3" type="primary">spoIIIAE</name>
    <name evidence="3" type="ORF">ACFPOF_14475</name>
</gene>
<evidence type="ECO:0000256" key="1">
    <source>
        <dbReference type="SAM" id="MobiDB-lite"/>
    </source>
</evidence>
<dbReference type="InterPro" id="IPR014194">
    <property type="entry name" value="Spore_III_AE"/>
</dbReference>
<dbReference type="Proteomes" id="UP001596113">
    <property type="component" value="Unassembled WGS sequence"/>
</dbReference>
<feature type="transmembrane region" description="Helical" evidence="2">
    <location>
        <begin position="243"/>
        <end position="264"/>
    </location>
</feature>
<proteinExistence type="predicted"/>
<feature type="transmembrane region" description="Helical" evidence="2">
    <location>
        <begin position="208"/>
        <end position="231"/>
    </location>
</feature>
<dbReference type="Pfam" id="PF09546">
    <property type="entry name" value="Spore_III_AE"/>
    <property type="match status" value="1"/>
</dbReference>
<feature type="transmembrane region" description="Helical" evidence="2">
    <location>
        <begin position="350"/>
        <end position="376"/>
    </location>
</feature>
<feature type="compositionally biased region" description="Polar residues" evidence="1">
    <location>
        <begin position="40"/>
        <end position="61"/>
    </location>
</feature>
<dbReference type="RefSeq" id="WP_378133777.1">
    <property type="nucleotide sequence ID" value="NZ_JBHSMI010000025.1"/>
</dbReference>
<dbReference type="EMBL" id="JBHSMI010000025">
    <property type="protein sequence ID" value="MFC5403946.1"/>
    <property type="molecule type" value="Genomic_DNA"/>
</dbReference>
<evidence type="ECO:0000256" key="2">
    <source>
        <dbReference type="SAM" id="Phobius"/>
    </source>
</evidence>
<dbReference type="NCBIfam" id="TIGR02829">
    <property type="entry name" value="spore_III_AE"/>
    <property type="match status" value="1"/>
</dbReference>
<evidence type="ECO:0000313" key="3">
    <source>
        <dbReference type="EMBL" id="MFC5403946.1"/>
    </source>
</evidence>
<comment type="caution">
    <text evidence="3">The sequence shown here is derived from an EMBL/GenBank/DDBJ whole genome shotgun (WGS) entry which is preliminary data.</text>
</comment>
<accession>A0ABW0HRT2</accession>
<protein>
    <submittedName>
        <fullName evidence="3">Stage III sporulation protein AE</fullName>
    </submittedName>
</protein>
<keyword evidence="2" id="KW-1133">Transmembrane helix</keyword>
<feature type="transmembrane region" description="Helical" evidence="2">
    <location>
        <begin position="402"/>
        <end position="431"/>
    </location>
</feature>
<name>A0ABW0HRT2_9BACL</name>
<reference evidence="4" key="1">
    <citation type="journal article" date="2019" name="Int. J. Syst. Evol. Microbiol.">
        <title>The Global Catalogue of Microorganisms (GCM) 10K type strain sequencing project: providing services to taxonomists for standard genome sequencing and annotation.</title>
        <authorList>
            <consortium name="The Broad Institute Genomics Platform"/>
            <consortium name="The Broad Institute Genome Sequencing Center for Infectious Disease"/>
            <person name="Wu L."/>
            <person name="Ma J."/>
        </authorList>
    </citation>
    <scope>NUCLEOTIDE SEQUENCE [LARGE SCALE GENOMIC DNA]</scope>
    <source>
        <strain evidence="4">CGMCC 1.18575</strain>
    </source>
</reference>
<feature type="transmembrane region" description="Helical" evidence="2">
    <location>
        <begin position="139"/>
        <end position="158"/>
    </location>
</feature>
<keyword evidence="2" id="KW-0812">Transmembrane</keyword>
<feature type="region of interest" description="Disordered" evidence="1">
    <location>
        <begin position="40"/>
        <end position="63"/>
    </location>
</feature>
<evidence type="ECO:0000313" key="4">
    <source>
        <dbReference type="Proteomes" id="UP001596113"/>
    </source>
</evidence>
<feature type="transmembrane region" description="Helical" evidence="2">
    <location>
        <begin position="170"/>
        <end position="188"/>
    </location>
</feature>
<feature type="transmembrane region" description="Helical" evidence="2">
    <location>
        <begin position="284"/>
        <end position="308"/>
    </location>
</feature>